<evidence type="ECO:0000256" key="1">
    <source>
        <dbReference type="SAM" id="MobiDB-lite"/>
    </source>
</evidence>
<keyword evidence="2" id="KW-1133">Transmembrane helix</keyword>
<reference evidence="4" key="3">
    <citation type="submission" date="2022-06" db="UniProtKB">
        <authorList>
            <consortium name="EnsemblMetazoa"/>
        </authorList>
    </citation>
    <scope>IDENTIFICATION</scope>
</reference>
<dbReference type="AlphaFoldDB" id="A0A834VGL5"/>
<evidence type="ECO:0000313" key="4">
    <source>
        <dbReference type="EnsemblMetazoa" id="KAF7492748.1"/>
    </source>
</evidence>
<sequence>MDHNKQIAYLFRITNSLTERISKLSKSSTLWLWLVLIIVDFESRSAWAQTVPNICQHEIIDSAALITFADGVQRYFLTHNSFYWLLDVENEIPDQEQASKIPYDFVPDVAILKDTRGCPDGYLSLLLIQTRVIAGSSEIEWLGLEMNIGHLNSHRPISWNEVNKIAHCDLRTETCTTTDISFATMSFDFKTKLQSAFGTIGKTAYFIQDHKMFKVSYKTKCISNPYIEVIAYPGVMLETATTAALSESNENSSVVLLFDREMHFRMNISNLDNIQFEKKNLINMSNWHLNNENFFKLCPSDNLRLMIADAFSNSKRFERFRQITTILLIVMLISVVLIIFLFVGRKRLKRKRPRRKANVADKNSTTSTERNRNGIDQDATRKSDLENETHDSFLQTSC</sequence>
<protein>
    <submittedName>
        <fullName evidence="3 4">Uncharacterized protein</fullName>
    </submittedName>
</protein>
<organism evidence="3">
    <name type="scientific">Sarcoptes scabiei</name>
    <name type="common">Itch mite</name>
    <name type="synonym">Acarus scabiei</name>
    <dbReference type="NCBI Taxonomy" id="52283"/>
    <lineage>
        <taxon>Eukaryota</taxon>
        <taxon>Metazoa</taxon>
        <taxon>Ecdysozoa</taxon>
        <taxon>Arthropoda</taxon>
        <taxon>Chelicerata</taxon>
        <taxon>Arachnida</taxon>
        <taxon>Acari</taxon>
        <taxon>Acariformes</taxon>
        <taxon>Sarcoptiformes</taxon>
        <taxon>Astigmata</taxon>
        <taxon>Psoroptidia</taxon>
        <taxon>Sarcoptoidea</taxon>
        <taxon>Sarcoptidae</taxon>
        <taxon>Sarcoptinae</taxon>
        <taxon>Sarcoptes</taxon>
    </lineage>
</organism>
<keyword evidence="2" id="KW-0472">Membrane</keyword>
<evidence type="ECO:0000313" key="5">
    <source>
        <dbReference type="Proteomes" id="UP000070412"/>
    </source>
</evidence>
<proteinExistence type="predicted"/>
<dbReference type="Proteomes" id="UP000070412">
    <property type="component" value="Unassembled WGS sequence"/>
</dbReference>
<reference evidence="5" key="1">
    <citation type="journal article" date="2020" name="PLoS Negl. Trop. Dis.">
        <title>High-quality nuclear genome for Sarcoptes scabiei-A critical resource for a neglected parasite.</title>
        <authorList>
            <person name="Korhonen P.K."/>
            <person name="Gasser R.B."/>
            <person name="Ma G."/>
            <person name="Wang T."/>
            <person name="Stroehlein A.J."/>
            <person name="Young N.D."/>
            <person name="Ang C.S."/>
            <person name="Fernando D.D."/>
            <person name="Lu H.C."/>
            <person name="Taylor S."/>
            <person name="Reynolds S.L."/>
            <person name="Mofiz E."/>
            <person name="Najaraj S.H."/>
            <person name="Gowda H."/>
            <person name="Madugundu A."/>
            <person name="Renuse S."/>
            <person name="Holt D."/>
            <person name="Pandey A."/>
            <person name="Papenfuss A.T."/>
            <person name="Fischer K."/>
        </authorList>
    </citation>
    <scope>NUCLEOTIDE SEQUENCE [LARGE SCALE GENOMIC DNA]</scope>
</reference>
<dbReference type="EMBL" id="WVUK01000056">
    <property type="protein sequence ID" value="KAF7492748.1"/>
    <property type="molecule type" value="Genomic_DNA"/>
</dbReference>
<feature type="compositionally biased region" description="Basic and acidic residues" evidence="1">
    <location>
        <begin position="369"/>
        <end position="391"/>
    </location>
</feature>
<dbReference type="OrthoDB" id="6502910at2759"/>
<gene>
    <name evidence="3" type="ORF">SSS_4764</name>
</gene>
<evidence type="ECO:0000313" key="3">
    <source>
        <dbReference type="EMBL" id="KAF7492748.1"/>
    </source>
</evidence>
<feature type="transmembrane region" description="Helical" evidence="2">
    <location>
        <begin position="323"/>
        <end position="344"/>
    </location>
</feature>
<reference evidence="3" key="2">
    <citation type="submission" date="2020-01" db="EMBL/GenBank/DDBJ databases">
        <authorList>
            <person name="Korhonen P.K.K."/>
            <person name="Guangxu M.G."/>
            <person name="Wang T.W."/>
            <person name="Stroehlein A.J.S."/>
            <person name="Young N.D."/>
            <person name="Ang C.-S.A."/>
            <person name="Fernando D.W.F."/>
            <person name="Lu H.L."/>
            <person name="Taylor S.T."/>
            <person name="Ehtesham M.E.M."/>
            <person name="Najaraj S.H.N."/>
            <person name="Harsha G.H.G."/>
            <person name="Madugundu A.M."/>
            <person name="Renuse S.R."/>
            <person name="Holt D.H."/>
            <person name="Pandey A.P."/>
            <person name="Papenfuss A.P."/>
            <person name="Gasser R.B.G."/>
            <person name="Fischer K.F."/>
        </authorList>
    </citation>
    <scope>NUCLEOTIDE SEQUENCE</scope>
    <source>
        <strain evidence="3">SSS_KF_BRIS2020</strain>
    </source>
</reference>
<name>A0A834VGL5_SARSC</name>
<keyword evidence="2" id="KW-0812">Transmembrane</keyword>
<evidence type="ECO:0000256" key="2">
    <source>
        <dbReference type="SAM" id="Phobius"/>
    </source>
</evidence>
<dbReference type="EnsemblMetazoa" id="SSS_4764s_mrna">
    <property type="protein sequence ID" value="KAF7492748.1"/>
    <property type="gene ID" value="SSS_4764"/>
</dbReference>
<feature type="region of interest" description="Disordered" evidence="1">
    <location>
        <begin position="353"/>
        <end position="398"/>
    </location>
</feature>
<dbReference type="OMA" id="DMCENES"/>
<accession>A0A834VGL5</accession>
<keyword evidence="5" id="KW-1185">Reference proteome</keyword>